<evidence type="ECO:0000256" key="2">
    <source>
        <dbReference type="ARBA" id="ARBA00012417"/>
    </source>
</evidence>
<comment type="similarity">
    <text evidence="1">Belongs to the DNA polymerase type-A family.</text>
</comment>
<keyword evidence="5" id="KW-0548">Nucleotidyltransferase</keyword>
<keyword evidence="8" id="KW-0238">DNA-binding</keyword>
<dbReference type="SUPFAM" id="SSF56672">
    <property type="entry name" value="DNA/RNA polymerases"/>
    <property type="match status" value="1"/>
</dbReference>
<dbReference type="GO" id="GO:0006302">
    <property type="term" value="P:double-strand break repair"/>
    <property type="evidence" value="ECO:0007669"/>
    <property type="project" value="TreeGrafter"/>
</dbReference>
<dbReference type="InterPro" id="IPR001098">
    <property type="entry name" value="DNA-dir_DNA_pol_A_palm_dom"/>
</dbReference>
<feature type="domain" description="DNA-directed DNA polymerase family A palm" evidence="11">
    <location>
        <begin position="424"/>
        <end position="634"/>
    </location>
</feature>
<dbReference type="GO" id="GO:0003887">
    <property type="term" value="F:DNA-directed DNA polymerase activity"/>
    <property type="evidence" value="ECO:0007669"/>
    <property type="project" value="UniProtKB-KW"/>
</dbReference>
<dbReference type="InterPro" id="IPR002298">
    <property type="entry name" value="DNA_polymerase_A"/>
</dbReference>
<evidence type="ECO:0000256" key="3">
    <source>
        <dbReference type="ARBA" id="ARBA00020311"/>
    </source>
</evidence>
<dbReference type="GO" id="GO:0003677">
    <property type="term" value="F:DNA binding"/>
    <property type="evidence" value="ECO:0007669"/>
    <property type="project" value="UniProtKB-KW"/>
</dbReference>
<dbReference type="Gene3D" id="3.30.420.10">
    <property type="entry name" value="Ribonuclease H-like superfamily/Ribonuclease H"/>
    <property type="match status" value="1"/>
</dbReference>
<dbReference type="GO" id="GO:0006261">
    <property type="term" value="P:DNA-templated DNA replication"/>
    <property type="evidence" value="ECO:0007669"/>
    <property type="project" value="InterPro"/>
</dbReference>
<keyword evidence="7" id="KW-0239">DNA-directed DNA polymerase</keyword>
<dbReference type="InterPro" id="IPR019760">
    <property type="entry name" value="DNA-dir_DNA_pol_A_CS"/>
</dbReference>
<dbReference type="Gene3D" id="3.30.70.370">
    <property type="match status" value="1"/>
</dbReference>
<dbReference type="Pfam" id="PF00476">
    <property type="entry name" value="DNA_pol_A"/>
    <property type="match status" value="1"/>
</dbReference>
<accession>A0A2M7W331</accession>
<proteinExistence type="inferred from homology"/>
<comment type="catalytic activity">
    <reaction evidence="9">
        <text>DNA(n) + a 2'-deoxyribonucleoside 5'-triphosphate = DNA(n+1) + diphosphate</text>
        <dbReference type="Rhea" id="RHEA:22508"/>
        <dbReference type="Rhea" id="RHEA-COMP:17339"/>
        <dbReference type="Rhea" id="RHEA-COMP:17340"/>
        <dbReference type="ChEBI" id="CHEBI:33019"/>
        <dbReference type="ChEBI" id="CHEBI:61560"/>
        <dbReference type="ChEBI" id="CHEBI:173112"/>
        <dbReference type="EC" id="2.7.7.7"/>
    </reaction>
</comment>
<dbReference type="PANTHER" id="PTHR10133:SF27">
    <property type="entry name" value="DNA POLYMERASE NU"/>
    <property type="match status" value="1"/>
</dbReference>
<dbReference type="GO" id="GO:0008408">
    <property type="term" value="F:3'-5' exonuclease activity"/>
    <property type="evidence" value="ECO:0007669"/>
    <property type="project" value="InterPro"/>
</dbReference>
<dbReference type="EMBL" id="PFQB01000022">
    <property type="protein sequence ID" value="PJA15199.1"/>
    <property type="molecule type" value="Genomic_DNA"/>
</dbReference>
<dbReference type="PANTHER" id="PTHR10133">
    <property type="entry name" value="DNA POLYMERASE I"/>
    <property type="match status" value="1"/>
</dbReference>
<name>A0A2M7W331_9BACT</name>
<dbReference type="Gene3D" id="1.20.1060.10">
    <property type="entry name" value="Taq DNA Polymerase, Chain T, domain 4"/>
    <property type="match status" value="1"/>
</dbReference>
<dbReference type="PROSITE" id="PS00447">
    <property type="entry name" value="DNA_POLYMERASE_A"/>
    <property type="match status" value="1"/>
</dbReference>
<dbReference type="AlphaFoldDB" id="A0A2M7W331"/>
<keyword evidence="4" id="KW-0808">Transferase</keyword>
<dbReference type="FunFam" id="1.10.150.20:FF:000002">
    <property type="entry name" value="DNA polymerase I"/>
    <property type="match status" value="1"/>
</dbReference>
<protein>
    <recommendedName>
        <fullName evidence="3">DNA polymerase I</fullName>
        <ecNumber evidence="2">2.7.7.7</ecNumber>
    </recommendedName>
</protein>
<sequence>MRSECQYTRSVGYKCYNCDEYVDVPDFTESVSEATICPNCNSDLHLEIYYRCTNCSYYYCNSFSNCPYCQKPREERVKLQEINYTQVTTKGDYGAALAFISEHEILGLDTEGNSLDPFENELLLVQIGDETHVYVFDYHWYRRLAKELFWMDSWRLWLLQNAKYDYKVLKQSLGVVLLNVFDTFLAERILTCGKERRNSLKELTEKYLQTEMDKTIREAFYTMTIETFDQKVTSEMLEYSARDVQVLPLIYRRQKWELQNNELTQLADLEFDVCKVVAEMELRGIYVNVWAWREIIVSCELQKKQVVDEISELLGGKSKATLTFVFEEPAINLNSTKVLKQIFSSFGITVSSTGDAELAKISHPLAELLRKYRKYEKQLSSFGESFLAMIRHETSRVHPSFQQIGADTGRFSCNKPNLQQIPVNEAYRKCFCAPQGRKIIACDYSQQELRILASLSGDPKFIKFYEDGVDLHTATASMMFNIPMEQVEKDKHRKIAKTINFGLAYGQGAKNLGETIGVDEQEATRMIDKYFAQFTYIRDWLEQAAVNAQRNGYLKTLLNRKRFYEIPEKWDRDYRRIMSSIGRKGKNTPIQGIGVDMIKMALVKIHQRLQEQKLDAFLINVVHDEIVVEASERDAVKVGKIVKEAMEEALSL</sequence>
<dbReference type="InterPro" id="IPR012337">
    <property type="entry name" value="RNaseH-like_sf"/>
</dbReference>
<comment type="caution">
    <text evidence="12">The sequence shown here is derived from an EMBL/GenBank/DDBJ whole genome shotgun (WGS) entry which is preliminary data.</text>
</comment>
<evidence type="ECO:0000259" key="10">
    <source>
        <dbReference type="SMART" id="SM00474"/>
    </source>
</evidence>
<evidence type="ECO:0000256" key="1">
    <source>
        <dbReference type="ARBA" id="ARBA00007705"/>
    </source>
</evidence>
<dbReference type="SUPFAM" id="SSF53098">
    <property type="entry name" value="Ribonuclease H-like"/>
    <property type="match status" value="1"/>
</dbReference>
<dbReference type="EC" id="2.7.7.7" evidence="2"/>
<evidence type="ECO:0000256" key="7">
    <source>
        <dbReference type="ARBA" id="ARBA00022932"/>
    </source>
</evidence>
<dbReference type="SMART" id="SM00474">
    <property type="entry name" value="35EXOc"/>
    <property type="match status" value="1"/>
</dbReference>
<evidence type="ECO:0000259" key="11">
    <source>
        <dbReference type="SMART" id="SM00482"/>
    </source>
</evidence>
<dbReference type="Pfam" id="PF01612">
    <property type="entry name" value="DNA_pol_A_exo1"/>
    <property type="match status" value="1"/>
</dbReference>
<gene>
    <name evidence="12" type="ORF">COX64_01025</name>
</gene>
<evidence type="ECO:0000256" key="9">
    <source>
        <dbReference type="ARBA" id="ARBA00049244"/>
    </source>
</evidence>
<dbReference type="InterPro" id="IPR036397">
    <property type="entry name" value="RNaseH_sf"/>
</dbReference>
<dbReference type="Gene3D" id="1.10.150.20">
    <property type="entry name" value="5' to 3' exonuclease, C-terminal subdomain"/>
    <property type="match status" value="1"/>
</dbReference>
<organism evidence="12 13">
    <name type="scientific">Candidatus Dojkabacteria bacterium CG_4_10_14_0_2_um_filter_Dojkabacteria_WS6_41_15</name>
    <dbReference type="NCBI Taxonomy" id="2014249"/>
    <lineage>
        <taxon>Bacteria</taxon>
        <taxon>Candidatus Dojkabacteria</taxon>
    </lineage>
</organism>
<dbReference type="InterPro" id="IPR002562">
    <property type="entry name" value="3'-5'_exonuclease_dom"/>
</dbReference>
<feature type="domain" description="3'-5' exonuclease" evidence="10">
    <location>
        <begin position="84"/>
        <end position="259"/>
    </location>
</feature>
<dbReference type="Proteomes" id="UP000228952">
    <property type="component" value="Unassembled WGS sequence"/>
</dbReference>
<evidence type="ECO:0000313" key="13">
    <source>
        <dbReference type="Proteomes" id="UP000228952"/>
    </source>
</evidence>
<evidence type="ECO:0000256" key="4">
    <source>
        <dbReference type="ARBA" id="ARBA00022679"/>
    </source>
</evidence>
<dbReference type="InterPro" id="IPR043502">
    <property type="entry name" value="DNA/RNA_pol_sf"/>
</dbReference>
<keyword evidence="6" id="KW-0235">DNA replication</keyword>
<reference evidence="13" key="1">
    <citation type="submission" date="2017-09" db="EMBL/GenBank/DDBJ databases">
        <title>Depth-based differentiation of microbial function through sediment-hosted aquifers and enrichment of novel symbionts in the deep terrestrial subsurface.</title>
        <authorList>
            <person name="Probst A.J."/>
            <person name="Ladd B."/>
            <person name="Jarett J.K."/>
            <person name="Geller-Mcgrath D.E."/>
            <person name="Sieber C.M.K."/>
            <person name="Emerson J.B."/>
            <person name="Anantharaman K."/>
            <person name="Thomas B.C."/>
            <person name="Malmstrom R."/>
            <person name="Stieglmeier M."/>
            <person name="Klingl A."/>
            <person name="Woyke T."/>
            <person name="Ryan C.M."/>
            <person name="Banfield J.F."/>
        </authorList>
    </citation>
    <scope>NUCLEOTIDE SEQUENCE [LARGE SCALE GENOMIC DNA]</scope>
</reference>
<evidence type="ECO:0000256" key="5">
    <source>
        <dbReference type="ARBA" id="ARBA00022695"/>
    </source>
</evidence>
<dbReference type="SMART" id="SM00482">
    <property type="entry name" value="POLAc"/>
    <property type="match status" value="1"/>
</dbReference>
<dbReference type="PRINTS" id="PR00868">
    <property type="entry name" value="DNAPOLI"/>
</dbReference>
<evidence type="ECO:0000313" key="12">
    <source>
        <dbReference type="EMBL" id="PJA15199.1"/>
    </source>
</evidence>
<evidence type="ECO:0000256" key="8">
    <source>
        <dbReference type="ARBA" id="ARBA00023125"/>
    </source>
</evidence>
<evidence type="ECO:0000256" key="6">
    <source>
        <dbReference type="ARBA" id="ARBA00022705"/>
    </source>
</evidence>